<keyword evidence="11" id="KW-1185">Reference proteome</keyword>
<evidence type="ECO:0000256" key="4">
    <source>
        <dbReference type="ARBA" id="ARBA00037874"/>
    </source>
</evidence>
<dbReference type="GO" id="GO:0047372">
    <property type="term" value="F:monoacylglycerol lipase activity"/>
    <property type="evidence" value="ECO:0007669"/>
    <property type="project" value="UniProtKB-EC"/>
</dbReference>
<evidence type="ECO:0000256" key="1">
    <source>
        <dbReference type="ARBA" id="ARBA00001613"/>
    </source>
</evidence>
<dbReference type="EC" id="3.1.1.23" evidence="2"/>
<dbReference type="InterPro" id="IPR050266">
    <property type="entry name" value="AB_hydrolase_sf"/>
</dbReference>
<dbReference type="SUPFAM" id="SSF53474">
    <property type="entry name" value="alpha/beta-Hydrolases"/>
    <property type="match status" value="1"/>
</dbReference>
<feature type="region of interest" description="Disordered" evidence="8">
    <location>
        <begin position="1"/>
        <end position="24"/>
    </location>
</feature>
<gene>
    <name evidence="10" type="ORF">DPMN_056091</name>
</gene>
<feature type="domain" description="AB hydrolase-1" evidence="9">
    <location>
        <begin position="244"/>
        <end position="472"/>
    </location>
</feature>
<evidence type="ECO:0000313" key="11">
    <source>
        <dbReference type="Proteomes" id="UP000828390"/>
    </source>
</evidence>
<evidence type="ECO:0000256" key="5">
    <source>
        <dbReference type="ARBA" id="ARBA00046308"/>
    </source>
</evidence>
<feature type="compositionally biased region" description="Polar residues" evidence="8">
    <location>
        <begin position="490"/>
        <end position="501"/>
    </location>
</feature>
<comment type="catalytic activity">
    <reaction evidence="1">
        <text>Hydrolyzes glycerol monoesters of long-chain fatty acids.</text>
        <dbReference type="EC" id="3.1.1.23"/>
    </reaction>
</comment>
<comment type="subcellular location">
    <subcellularLocation>
        <location evidence="3">Late endosome membrane</location>
        <topology evidence="3">Single-pass type II membrane protein</topology>
    </subcellularLocation>
    <subcellularLocation>
        <location evidence="4">Lysosome membrane</location>
        <topology evidence="4">Single-pass type II membrane protein</topology>
    </subcellularLocation>
    <subcellularLocation>
        <location evidence="5">Mitochondrion membrane</location>
        <topology evidence="5">Single-pass type II membrane protein</topology>
    </subcellularLocation>
</comment>
<dbReference type="PRINTS" id="PR00412">
    <property type="entry name" value="EPOXHYDRLASE"/>
</dbReference>
<dbReference type="GO" id="GO:0046464">
    <property type="term" value="P:acylglycerol catabolic process"/>
    <property type="evidence" value="ECO:0007669"/>
    <property type="project" value="TreeGrafter"/>
</dbReference>
<dbReference type="Pfam" id="PF12697">
    <property type="entry name" value="Abhydrolase_6"/>
    <property type="match status" value="1"/>
</dbReference>
<dbReference type="PANTHER" id="PTHR43798">
    <property type="entry name" value="MONOACYLGLYCEROL LIPASE"/>
    <property type="match status" value="1"/>
</dbReference>
<comment type="catalytic activity">
    <reaction evidence="6">
        <text>1-dodecanoylglycerol + H2O = dodecanoate + glycerol + H(+)</text>
        <dbReference type="Rhea" id="RHEA:44316"/>
        <dbReference type="ChEBI" id="CHEBI:15377"/>
        <dbReference type="ChEBI" id="CHEBI:15378"/>
        <dbReference type="ChEBI" id="CHEBI:17754"/>
        <dbReference type="ChEBI" id="CHEBI:18262"/>
        <dbReference type="ChEBI" id="CHEBI:75539"/>
    </reaction>
</comment>
<feature type="compositionally biased region" description="Polar residues" evidence="8">
    <location>
        <begin position="94"/>
        <end position="107"/>
    </location>
</feature>
<comment type="caution">
    <text evidence="10">The sequence shown here is derived from an EMBL/GenBank/DDBJ whole genome shotgun (WGS) entry which is preliminary data.</text>
</comment>
<evidence type="ECO:0000259" key="9">
    <source>
        <dbReference type="Pfam" id="PF12697"/>
    </source>
</evidence>
<dbReference type="InterPro" id="IPR000073">
    <property type="entry name" value="AB_hydrolase_1"/>
</dbReference>
<dbReference type="InterPro" id="IPR029058">
    <property type="entry name" value="AB_hydrolase_fold"/>
</dbReference>
<protein>
    <recommendedName>
        <fullName evidence="2">acylglycerol lipase</fullName>
        <ecNumber evidence="2">3.1.1.23</ecNumber>
    </recommendedName>
</protein>
<dbReference type="Gene3D" id="3.40.50.1820">
    <property type="entry name" value="alpha/beta hydrolase"/>
    <property type="match status" value="1"/>
</dbReference>
<feature type="region of interest" description="Disordered" evidence="8">
    <location>
        <begin position="485"/>
        <end position="514"/>
    </location>
</feature>
<feature type="compositionally biased region" description="Basic residues" evidence="8">
    <location>
        <begin position="502"/>
        <end position="514"/>
    </location>
</feature>
<reference evidence="10" key="1">
    <citation type="journal article" date="2019" name="bioRxiv">
        <title>The Genome of the Zebra Mussel, Dreissena polymorpha: A Resource for Invasive Species Research.</title>
        <authorList>
            <person name="McCartney M.A."/>
            <person name="Auch B."/>
            <person name="Kono T."/>
            <person name="Mallez S."/>
            <person name="Zhang Y."/>
            <person name="Obille A."/>
            <person name="Becker A."/>
            <person name="Abrahante J.E."/>
            <person name="Garbe J."/>
            <person name="Badalamenti J.P."/>
            <person name="Herman A."/>
            <person name="Mangelson H."/>
            <person name="Liachko I."/>
            <person name="Sullivan S."/>
            <person name="Sone E.D."/>
            <person name="Koren S."/>
            <person name="Silverstein K.A.T."/>
            <person name="Beckman K.B."/>
            <person name="Gohl D.M."/>
        </authorList>
    </citation>
    <scope>NUCLEOTIDE SEQUENCE</scope>
    <source>
        <strain evidence="10">Duluth1</strain>
        <tissue evidence="10">Whole animal</tissue>
    </source>
</reference>
<sequence>MDEIETTSLHSRHSRRVAPSNESLKSVIEIRNQRKLHIRHVNPRERDEKFKNEMQAYMQYRENALLNIPGPSVHERNTKPIDTSTQDAKKRSTTNENIEISAPNQIRTPDPKLSRSYSDTLQIARPKSETEPYGRLQVQSPSHSNHSTSAESVSNVHLDVRPNSFNVHLDGIVEKSEEELSDSIPAPKSARSPRRTKGHRPVSAKNLNVRSFATSVSSALSDCFPDLEECRSSHKDSPFKDVTLFFIHGVGGSADIWNSQIEFFGSLGLEIVAPDLIGHGLSPASSNAAAYHFKEILSDMEAMFDKYCKRENIIIGHSYGCAFAAALGRRRVRRVTKLVLASGGAPVPLAPQTGLFSLPVCFLSCLKPCIFNRFERNAFHNTAQTGESRQHAFDVPVHVLRSMMQGQDWLDGDALFHEWLTMPILLLHGKYDSFVTLEEEQEMHEVLHKSELVIIDNASHMVMMESPQEVNKAIYEFVFQATHEAHEPNTSRTRPNSSKSTKSGRMKHPSKQLA</sequence>
<dbReference type="GO" id="GO:0005765">
    <property type="term" value="C:lysosomal membrane"/>
    <property type="evidence" value="ECO:0007669"/>
    <property type="project" value="UniProtKB-SubCell"/>
</dbReference>
<dbReference type="EMBL" id="JAIWYP010000012">
    <property type="protein sequence ID" value="KAH3730111.1"/>
    <property type="molecule type" value="Genomic_DNA"/>
</dbReference>
<dbReference type="GO" id="GO:0031902">
    <property type="term" value="C:late endosome membrane"/>
    <property type="evidence" value="ECO:0007669"/>
    <property type="project" value="UniProtKB-SubCell"/>
</dbReference>
<feature type="compositionally biased region" description="Polar residues" evidence="8">
    <location>
        <begin position="137"/>
        <end position="151"/>
    </location>
</feature>
<dbReference type="InterPro" id="IPR000639">
    <property type="entry name" value="Epox_hydrolase-like"/>
</dbReference>
<evidence type="ECO:0000313" key="10">
    <source>
        <dbReference type="EMBL" id="KAH3730111.1"/>
    </source>
</evidence>
<evidence type="ECO:0000256" key="6">
    <source>
        <dbReference type="ARBA" id="ARBA00047662"/>
    </source>
</evidence>
<dbReference type="GO" id="GO:0031966">
    <property type="term" value="C:mitochondrial membrane"/>
    <property type="evidence" value="ECO:0007669"/>
    <property type="project" value="UniProtKB-SubCell"/>
</dbReference>
<dbReference type="AlphaFoldDB" id="A0A9D4CSJ8"/>
<feature type="region of interest" description="Disordered" evidence="8">
    <location>
        <begin position="176"/>
        <end position="201"/>
    </location>
</feature>
<dbReference type="PANTHER" id="PTHR43798:SF5">
    <property type="entry name" value="MONOACYLGLYCEROL LIPASE ABHD6"/>
    <property type="match status" value="1"/>
</dbReference>
<dbReference type="Proteomes" id="UP000828390">
    <property type="component" value="Unassembled WGS sequence"/>
</dbReference>
<evidence type="ECO:0000256" key="8">
    <source>
        <dbReference type="SAM" id="MobiDB-lite"/>
    </source>
</evidence>
<organism evidence="10 11">
    <name type="scientific">Dreissena polymorpha</name>
    <name type="common">Zebra mussel</name>
    <name type="synonym">Mytilus polymorpha</name>
    <dbReference type="NCBI Taxonomy" id="45954"/>
    <lineage>
        <taxon>Eukaryota</taxon>
        <taxon>Metazoa</taxon>
        <taxon>Spiralia</taxon>
        <taxon>Lophotrochozoa</taxon>
        <taxon>Mollusca</taxon>
        <taxon>Bivalvia</taxon>
        <taxon>Autobranchia</taxon>
        <taxon>Heteroconchia</taxon>
        <taxon>Euheterodonta</taxon>
        <taxon>Imparidentia</taxon>
        <taxon>Neoheterodontei</taxon>
        <taxon>Myida</taxon>
        <taxon>Dreissenoidea</taxon>
        <taxon>Dreissenidae</taxon>
        <taxon>Dreissena</taxon>
    </lineage>
</organism>
<accession>A0A9D4CSJ8</accession>
<evidence type="ECO:0000256" key="2">
    <source>
        <dbReference type="ARBA" id="ARBA00013254"/>
    </source>
</evidence>
<evidence type="ECO:0000256" key="7">
    <source>
        <dbReference type="ARBA" id="ARBA00049568"/>
    </source>
</evidence>
<proteinExistence type="predicted"/>
<dbReference type="OrthoDB" id="428974at2759"/>
<dbReference type="PRINTS" id="PR00111">
    <property type="entry name" value="ABHYDROLASE"/>
</dbReference>
<feature type="compositionally biased region" description="Basic residues" evidence="8">
    <location>
        <begin position="191"/>
        <end position="201"/>
    </location>
</feature>
<feature type="region of interest" description="Disordered" evidence="8">
    <location>
        <begin position="69"/>
        <end position="151"/>
    </location>
</feature>
<reference evidence="10" key="2">
    <citation type="submission" date="2020-11" db="EMBL/GenBank/DDBJ databases">
        <authorList>
            <person name="McCartney M.A."/>
            <person name="Auch B."/>
            <person name="Kono T."/>
            <person name="Mallez S."/>
            <person name="Becker A."/>
            <person name="Gohl D.M."/>
            <person name="Silverstein K.A.T."/>
            <person name="Koren S."/>
            <person name="Bechman K.B."/>
            <person name="Herman A."/>
            <person name="Abrahante J.E."/>
            <person name="Garbe J."/>
        </authorList>
    </citation>
    <scope>NUCLEOTIDE SEQUENCE</scope>
    <source>
        <strain evidence="10">Duluth1</strain>
        <tissue evidence="10">Whole animal</tissue>
    </source>
</reference>
<evidence type="ECO:0000256" key="3">
    <source>
        <dbReference type="ARBA" id="ARBA00037797"/>
    </source>
</evidence>
<comment type="function">
    <text evidence="7">Lipase that preferentially hydrolysis medium-chain saturated monoacylglycerols including 2-arachidonoylglycerol. Through 2-arachidonoylglycerol degradation may regulate endocannabinoid signaling pathways. Also has a lysophosphatidyl lipase activity with a preference for lysophosphatidylglycerol among other lysophospholipids. Also able to degrade bis(monoacylglycero)phosphate (BMP) and constitutes the major enzyme for BMP catabolism. BMP, also known as lysobisphosphatidic acid, is enriched in late endosomes and lysosomes and plays a key role in the formation of intraluminal vesicles and in lipid sorting.</text>
</comment>
<name>A0A9D4CSJ8_DREPO</name>